<proteinExistence type="predicted"/>
<dbReference type="AlphaFoldDB" id="A0A6C0I0A6"/>
<feature type="compositionally biased region" description="Low complexity" evidence="1">
    <location>
        <begin position="127"/>
        <end position="137"/>
    </location>
</feature>
<sequence length="137" mass="15898">MDKHQYFREADTGILEIKKLLECLVSNGYEFNGTREAVIGRYNYPDEAIADFSKSLEFSDTDGNWINDGSLKVSIQFEKRSDYKNFEKDENEENIYVGEPEDFINGLVKETQKKLRKKRKTRKKRGSLSSSKRPASV</sequence>
<protein>
    <submittedName>
        <fullName evidence="2">Uncharacterized protein</fullName>
    </submittedName>
</protein>
<name>A0A6C0I0A6_9ZZZZ</name>
<accession>A0A6C0I0A6</accession>
<organism evidence="2">
    <name type="scientific">viral metagenome</name>
    <dbReference type="NCBI Taxonomy" id="1070528"/>
    <lineage>
        <taxon>unclassified sequences</taxon>
        <taxon>metagenomes</taxon>
        <taxon>organismal metagenomes</taxon>
    </lineage>
</organism>
<evidence type="ECO:0000256" key="1">
    <source>
        <dbReference type="SAM" id="MobiDB-lite"/>
    </source>
</evidence>
<feature type="region of interest" description="Disordered" evidence="1">
    <location>
        <begin position="114"/>
        <end position="137"/>
    </location>
</feature>
<evidence type="ECO:0000313" key="2">
    <source>
        <dbReference type="EMBL" id="QHT85825.1"/>
    </source>
</evidence>
<feature type="compositionally biased region" description="Basic residues" evidence="1">
    <location>
        <begin position="114"/>
        <end position="126"/>
    </location>
</feature>
<reference evidence="2" key="1">
    <citation type="journal article" date="2020" name="Nature">
        <title>Giant virus diversity and host interactions through global metagenomics.</title>
        <authorList>
            <person name="Schulz F."/>
            <person name="Roux S."/>
            <person name="Paez-Espino D."/>
            <person name="Jungbluth S."/>
            <person name="Walsh D.A."/>
            <person name="Denef V.J."/>
            <person name="McMahon K.D."/>
            <person name="Konstantinidis K.T."/>
            <person name="Eloe-Fadrosh E.A."/>
            <person name="Kyrpides N.C."/>
            <person name="Woyke T."/>
        </authorList>
    </citation>
    <scope>NUCLEOTIDE SEQUENCE</scope>
    <source>
        <strain evidence="2">GVMAG-M-3300023184-182</strain>
    </source>
</reference>
<dbReference type="EMBL" id="MN740046">
    <property type="protein sequence ID" value="QHT85825.1"/>
    <property type="molecule type" value="Genomic_DNA"/>
</dbReference>